<name>A0AAV4WLH2_9ARAC</name>
<evidence type="ECO:0000313" key="4">
    <source>
        <dbReference type="Proteomes" id="UP001054837"/>
    </source>
</evidence>
<gene>
    <name evidence="3" type="primary">g.40310</name>
    <name evidence="3" type="ORF">CDAR_221381</name>
</gene>
<accession>A0AAV4WLH2</accession>
<reference evidence="3 4" key="1">
    <citation type="submission" date="2021-06" db="EMBL/GenBank/DDBJ databases">
        <title>Caerostris darwini draft genome.</title>
        <authorList>
            <person name="Kono N."/>
            <person name="Arakawa K."/>
        </authorList>
    </citation>
    <scope>NUCLEOTIDE SEQUENCE [LARGE SCALE GENOMIC DNA]</scope>
</reference>
<evidence type="ECO:0000256" key="2">
    <source>
        <dbReference type="SAM" id="MobiDB-lite"/>
    </source>
</evidence>
<proteinExistence type="predicted"/>
<organism evidence="3 4">
    <name type="scientific">Caerostris darwini</name>
    <dbReference type="NCBI Taxonomy" id="1538125"/>
    <lineage>
        <taxon>Eukaryota</taxon>
        <taxon>Metazoa</taxon>
        <taxon>Ecdysozoa</taxon>
        <taxon>Arthropoda</taxon>
        <taxon>Chelicerata</taxon>
        <taxon>Arachnida</taxon>
        <taxon>Araneae</taxon>
        <taxon>Araneomorphae</taxon>
        <taxon>Entelegynae</taxon>
        <taxon>Araneoidea</taxon>
        <taxon>Araneidae</taxon>
        <taxon>Caerostris</taxon>
    </lineage>
</organism>
<protein>
    <submittedName>
        <fullName evidence="3">HTH_Tnp_Tc3_2 domain-containing protein</fullName>
    </submittedName>
</protein>
<feature type="region of interest" description="Disordered" evidence="2">
    <location>
        <begin position="46"/>
        <end position="91"/>
    </location>
</feature>
<dbReference type="EMBL" id="BPLQ01014830">
    <property type="protein sequence ID" value="GIY83477.1"/>
    <property type="molecule type" value="Genomic_DNA"/>
</dbReference>
<dbReference type="InterPro" id="IPR009057">
    <property type="entry name" value="Homeodomain-like_sf"/>
</dbReference>
<comment type="caution">
    <text evidence="3">The sequence shown here is derived from an EMBL/GenBank/DDBJ whole genome shotgun (WGS) entry which is preliminary data.</text>
</comment>
<dbReference type="Proteomes" id="UP001054837">
    <property type="component" value="Unassembled WGS sequence"/>
</dbReference>
<dbReference type="AlphaFoldDB" id="A0AAV4WLH2"/>
<feature type="compositionally biased region" description="Basic residues" evidence="2">
    <location>
        <begin position="55"/>
        <end position="68"/>
    </location>
</feature>
<keyword evidence="4" id="KW-1185">Reference proteome</keyword>
<comment type="subcellular location">
    <subcellularLocation>
        <location evidence="1">Nucleus</location>
    </subcellularLocation>
</comment>
<dbReference type="SUPFAM" id="SSF46689">
    <property type="entry name" value="Homeodomain-like"/>
    <property type="match status" value="1"/>
</dbReference>
<feature type="compositionally biased region" description="Basic residues" evidence="2">
    <location>
        <begin position="76"/>
        <end position="85"/>
    </location>
</feature>
<sequence length="91" mass="10342">MYEKMDITPRKRTRIVAISQNISMLVRDIAADVGVGKSSVTRIKNQQNNFGTVSPKRKNKCGPKRKTTSRADKFLQRKSKLHSHKTSTDLL</sequence>
<dbReference type="GO" id="GO:0005634">
    <property type="term" value="C:nucleus"/>
    <property type="evidence" value="ECO:0007669"/>
    <property type="project" value="UniProtKB-SubCell"/>
</dbReference>
<evidence type="ECO:0000313" key="3">
    <source>
        <dbReference type="EMBL" id="GIY83477.1"/>
    </source>
</evidence>
<evidence type="ECO:0000256" key="1">
    <source>
        <dbReference type="ARBA" id="ARBA00004123"/>
    </source>
</evidence>